<dbReference type="AlphaFoldDB" id="A0A2N3N0M2"/>
<protein>
    <submittedName>
        <fullName evidence="2">Uncharacterized protein</fullName>
    </submittedName>
</protein>
<dbReference type="PANTHER" id="PTHR12303">
    <property type="entry name" value="CARNOSINE N-METHYLTRANSFERASE"/>
    <property type="match status" value="1"/>
</dbReference>
<accession>A0A2N3N0M2</accession>
<reference evidence="2 3" key="1">
    <citation type="journal article" date="2017" name="G3 (Bethesda)">
        <title>First Draft Genome Sequence of the Pathogenic Fungus Lomentospora prolificans (Formerly Scedosporium prolificans).</title>
        <authorList>
            <person name="Luo R."/>
            <person name="Zimin A."/>
            <person name="Workman R."/>
            <person name="Fan Y."/>
            <person name="Pertea G."/>
            <person name="Grossman N."/>
            <person name="Wear M.P."/>
            <person name="Jia B."/>
            <person name="Miller H."/>
            <person name="Casadevall A."/>
            <person name="Timp W."/>
            <person name="Zhang S.X."/>
            <person name="Salzberg S.L."/>
        </authorList>
    </citation>
    <scope>NUCLEOTIDE SEQUENCE [LARGE SCALE GENOMIC DNA]</scope>
    <source>
        <strain evidence="2 3">JHH-5317</strain>
    </source>
</reference>
<keyword evidence="3" id="KW-1185">Reference proteome</keyword>
<dbReference type="InParanoid" id="A0A2N3N0M2"/>
<dbReference type="PANTHER" id="PTHR12303:SF13">
    <property type="match status" value="1"/>
</dbReference>
<dbReference type="Gene3D" id="3.40.50.150">
    <property type="entry name" value="Vaccinia Virus protein VP39"/>
    <property type="match status" value="1"/>
</dbReference>
<evidence type="ECO:0000256" key="1">
    <source>
        <dbReference type="SAM" id="SignalP"/>
    </source>
</evidence>
<dbReference type="VEuPathDB" id="FungiDB:jhhlp_007809"/>
<dbReference type="Proteomes" id="UP000233524">
    <property type="component" value="Unassembled WGS sequence"/>
</dbReference>
<feature type="signal peptide" evidence="1">
    <location>
        <begin position="1"/>
        <end position="18"/>
    </location>
</feature>
<gene>
    <name evidence="2" type="ORF">jhhlp_007809</name>
</gene>
<dbReference type="InterPro" id="IPR029063">
    <property type="entry name" value="SAM-dependent_MTases_sf"/>
</dbReference>
<evidence type="ECO:0000313" key="3">
    <source>
        <dbReference type="Proteomes" id="UP000233524"/>
    </source>
</evidence>
<comment type="caution">
    <text evidence="2">The sequence shown here is derived from an EMBL/GenBank/DDBJ whole genome shotgun (WGS) entry which is preliminary data.</text>
</comment>
<name>A0A2N3N0M2_9PEZI</name>
<keyword evidence="1" id="KW-0732">Signal</keyword>
<sequence>MLILKLVSTALWLSVATGKNPADGQDGGIQADQQKILVDSVSEGFVEDSVISSPIEVHQVYLTVQDLAQQKESVRHKAEKEKLLKRLSRDHGKWDAGHPRWRLLDALHGFRKYFDRNVEDVKRWRNFYKHVSPAQKKLLENTVQYSKKFTQTEHFLAENQALCHRVVNAALEFYGVDPSELDEHIKQAEKDKKLAEKVSVSQALKHLVRDWSEEGLSERGDAFPCLLDTLSGLFPDRLDGEEETKVLLPGAGLGRLGHEVSALGGFEVTSNEWSMYMNVMSRFLDSQPSTALSEVYPFVDYWSHHVTNADMMRKISFPDKPVNSTAVLLVEGDFTTAFSEQNAYFDSVVTHFFIDTARNLMSYFDTIHRVLKPGGYWVNFGPLLYGTGPFVQLSLEEIIQVAEAMGFEFLDTQEKCGDLTMKEGKVRGMTAVYGFNERALTRNAYNAQFWVARKKA</sequence>
<dbReference type="GO" id="GO:0008757">
    <property type="term" value="F:S-adenosylmethionine-dependent methyltransferase activity"/>
    <property type="evidence" value="ECO:0007669"/>
    <property type="project" value="InterPro"/>
</dbReference>
<organism evidence="2 3">
    <name type="scientific">Lomentospora prolificans</name>
    <dbReference type="NCBI Taxonomy" id="41688"/>
    <lineage>
        <taxon>Eukaryota</taxon>
        <taxon>Fungi</taxon>
        <taxon>Dikarya</taxon>
        <taxon>Ascomycota</taxon>
        <taxon>Pezizomycotina</taxon>
        <taxon>Sordariomycetes</taxon>
        <taxon>Hypocreomycetidae</taxon>
        <taxon>Microascales</taxon>
        <taxon>Microascaceae</taxon>
        <taxon>Lomentospora</taxon>
    </lineage>
</organism>
<evidence type="ECO:0000313" key="2">
    <source>
        <dbReference type="EMBL" id="PKS05976.1"/>
    </source>
</evidence>
<proteinExistence type="predicted"/>
<dbReference type="Pfam" id="PF07942">
    <property type="entry name" value="CARME"/>
    <property type="match status" value="1"/>
</dbReference>
<dbReference type="InterPro" id="IPR012901">
    <property type="entry name" value="CARME"/>
</dbReference>
<dbReference type="STRING" id="41688.A0A2N3N0M2"/>
<feature type="chain" id="PRO_5014884896" evidence="1">
    <location>
        <begin position="19"/>
        <end position="456"/>
    </location>
</feature>
<dbReference type="OrthoDB" id="978at2759"/>
<dbReference type="EMBL" id="NLAX01001139">
    <property type="protein sequence ID" value="PKS05976.1"/>
    <property type="molecule type" value="Genomic_DNA"/>
</dbReference>
<dbReference type="SMART" id="SM01296">
    <property type="entry name" value="N2227"/>
    <property type="match status" value="1"/>
</dbReference>
<dbReference type="SUPFAM" id="SSF53335">
    <property type="entry name" value="S-adenosyl-L-methionine-dependent methyltransferases"/>
    <property type="match status" value="1"/>
</dbReference>